<proteinExistence type="predicted"/>
<dbReference type="SUPFAM" id="SSF56300">
    <property type="entry name" value="Metallo-dependent phosphatases"/>
    <property type="match status" value="1"/>
</dbReference>
<feature type="binding site" evidence="6">
    <location>
        <position position="114"/>
    </location>
    <ligand>
        <name>Fe cation</name>
        <dbReference type="ChEBI" id="CHEBI:24875"/>
        <label>1</label>
    </ligand>
</feature>
<feature type="domain" description="Calcineurin-like phosphoesterase" evidence="7">
    <location>
        <begin position="71"/>
        <end position="276"/>
    </location>
</feature>
<dbReference type="Pfam" id="PF00149">
    <property type="entry name" value="Metallophos"/>
    <property type="match status" value="1"/>
</dbReference>
<keyword evidence="4 5" id="KW-0378">Hydrolase</keyword>
<evidence type="ECO:0000256" key="1">
    <source>
        <dbReference type="ARBA" id="ARBA00000032"/>
    </source>
</evidence>
<dbReference type="InterPro" id="IPR006311">
    <property type="entry name" value="TAT_signal"/>
</dbReference>
<name>A0A6M1SBD6_9HYPH</name>
<protein>
    <recommendedName>
        <fullName evidence="2 5">acid phosphatase</fullName>
        <ecNumber evidence="2 5">3.1.3.2</ecNumber>
    </recommendedName>
</protein>
<dbReference type="InterPro" id="IPR024927">
    <property type="entry name" value="Acid_PPase"/>
</dbReference>
<keyword evidence="3" id="KW-0732">Signal</keyword>
<feature type="binding site" evidence="6">
    <location>
        <position position="111"/>
    </location>
    <ligand>
        <name>Fe cation</name>
        <dbReference type="ChEBI" id="CHEBI:24875"/>
        <label>1</label>
    </ligand>
</feature>
<dbReference type="InterPro" id="IPR004843">
    <property type="entry name" value="Calcineurin-like_PHP"/>
</dbReference>
<comment type="catalytic activity">
    <reaction evidence="1 5">
        <text>a phosphate monoester + H2O = an alcohol + phosphate</text>
        <dbReference type="Rhea" id="RHEA:15017"/>
        <dbReference type="ChEBI" id="CHEBI:15377"/>
        <dbReference type="ChEBI" id="CHEBI:30879"/>
        <dbReference type="ChEBI" id="CHEBI:43474"/>
        <dbReference type="ChEBI" id="CHEBI:67140"/>
        <dbReference type="EC" id="3.1.3.2"/>
    </reaction>
</comment>
<dbReference type="EC" id="3.1.3.2" evidence="2 5"/>
<dbReference type="PIRSF" id="PIRSF000898">
    <property type="entry name" value="Acid_Ptase_5"/>
    <property type="match status" value="1"/>
</dbReference>
<keyword evidence="5 6" id="KW-0408">Iron</keyword>
<feature type="binding site" evidence="6">
    <location>
        <position position="77"/>
    </location>
    <ligand>
        <name>Fe cation</name>
        <dbReference type="ChEBI" id="CHEBI:24875"/>
        <label>1</label>
    </ligand>
</feature>
<dbReference type="Gene3D" id="3.60.21.10">
    <property type="match status" value="1"/>
</dbReference>
<dbReference type="EMBL" id="JAAKZH010000003">
    <property type="protein sequence ID" value="NGO64016.1"/>
    <property type="molecule type" value="Genomic_DNA"/>
</dbReference>
<dbReference type="InterPro" id="IPR051558">
    <property type="entry name" value="Metallophosphoesterase_PAP"/>
</dbReference>
<evidence type="ECO:0000259" key="7">
    <source>
        <dbReference type="Pfam" id="PF00149"/>
    </source>
</evidence>
<dbReference type="AlphaFoldDB" id="A0A6M1SBD6"/>
<dbReference type="RefSeq" id="WP_163905579.1">
    <property type="nucleotide sequence ID" value="NZ_CP048427.1"/>
</dbReference>
<accession>A0A6M1SBD6</accession>
<evidence type="ECO:0000256" key="5">
    <source>
        <dbReference type="PIRNR" id="PIRNR000898"/>
    </source>
</evidence>
<gene>
    <name evidence="8" type="ORF">G6N76_10050</name>
</gene>
<dbReference type="CDD" id="cd07378">
    <property type="entry name" value="MPP_ACP5"/>
    <property type="match status" value="1"/>
</dbReference>
<keyword evidence="9" id="KW-1185">Reference proteome</keyword>
<feature type="binding site" evidence="6">
    <location>
        <position position="275"/>
    </location>
    <ligand>
        <name>Fe cation</name>
        <dbReference type="ChEBI" id="CHEBI:24875"/>
        <label>1</label>
    </ligand>
</feature>
<sequence length="347" mass="38014">MQAPVERTSHQHDFDIILAKQLIRSQCKTLVSETAAMPISRRSLLAGAGGLLVANGISTPLAMAQSAGGLSFLVVGDWGEPDNHAGALKVANAMAKVAEQESISFVISTGDNFYERGVKDVADALWQDTFEKIYSAPSLQCPWYVVLGNHDHTGSIQAQIDYSAQSERWRMPAVYYSVSKPVTPTATVDFFFLDTEPLREESWWERMTGLERDPAKQLAWLESSLAKSTAKWKILVGHHPIFSGGEHGDTSIMVERVKPLMEQYGAQIYMSGHDHDLEAIRQGPVTYLVSGAGSRTRPIGRHSGDTFSASQLGFMLMELGDDKATATFLDEDANILHKEEIAATGKA</sequence>
<comment type="cofactor">
    <cofactor evidence="6">
        <name>Fe cation</name>
        <dbReference type="ChEBI" id="CHEBI:24875"/>
    </cofactor>
    <text evidence="6">Binds 2 iron ions per subunit.</text>
</comment>
<dbReference type="InterPro" id="IPR029052">
    <property type="entry name" value="Metallo-depent_PP-like"/>
</dbReference>
<dbReference type="GO" id="GO:0046872">
    <property type="term" value="F:metal ion binding"/>
    <property type="evidence" value="ECO:0007669"/>
    <property type="project" value="UniProtKB-KW"/>
</dbReference>
<dbReference type="PANTHER" id="PTHR10161:SF14">
    <property type="entry name" value="TARTRATE-RESISTANT ACID PHOSPHATASE TYPE 5"/>
    <property type="match status" value="1"/>
</dbReference>
<feature type="binding site" evidence="6">
    <location>
        <position position="111"/>
    </location>
    <ligand>
        <name>Fe cation</name>
        <dbReference type="ChEBI" id="CHEBI:24875"/>
        <label>2</label>
    </ligand>
</feature>
<evidence type="ECO:0000256" key="6">
    <source>
        <dbReference type="PIRSR" id="PIRSR000898-1"/>
    </source>
</evidence>
<evidence type="ECO:0000313" key="9">
    <source>
        <dbReference type="Proteomes" id="UP000477849"/>
    </source>
</evidence>
<organism evidence="8 9">
    <name type="scientific">Rhizobium daejeonense</name>
    <dbReference type="NCBI Taxonomy" id="240521"/>
    <lineage>
        <taxon>Bacteria</taxon>
        <taxon>Pseudomonadati</taxon>
        <taxon>Pseudomonadota</taxon>
        <taxon>Alphaproteobacteria</taxon>
        <taxon>Hyphomicrobiales</taxon>
        <taxon>Rhizobiaceae</taxon>
        <taxon>Rhizobium/Agrobacterium group</taxon>
        <taxon>Rhizobium</taxon>
    </lineage>
</organism>
<reference evidence="8 9" key="1">
    <citation type="submission" date="2020-02" db="EMBL/GenBank/DDBJ databases">
        <title>Genome sequence of the type strain CCBAU10050 of Rhizobium daejeonense.</title>
        <authorList>
            <person name="Gao J."/>
            <person name="Sun J."/>
        </authorList>
    </citation>
    <scope>NUCLEOTIDE SEQUENCE [LARGE SCALE GENOMIC DNA]</scope>
    <source>
        <strain evidence="8 9">CCBAU10050</strain>
    </source>
</reference>
<keyword evidence="6" id="KW-0479">Metal-binding</keyword>
<feature type="binding site" evidence="6">
    <location>
        <position position="238"/>
    </location>
    <ligand>
        <name>Fe cation</name>
        <dbReference type="ChEBI" id="CHEBI:24875"/>
        <label>2</label>
    </ligand>
</feature>
<evidence type="ECO:0000256" key="2">
    <source>
        <dbReference type="ARBA" id="ARBA00012646"/>
    </source>
</evidence>
<evidence type="ECO:0000256" key="4">
    <source>
        <dbReference type="ARBA" id="ARBA00022801"/>
    </source>
</evidence>
<evidence type="ECO:0000313" key="8">
    <source>
        <dbReference type="EMBL" id="NGO64016.1"/>
    </source>
</evidence>
<evidence type="ECO:0000256" key="3">
    <source>
        <dbReference type="ARBA" id="ARBA00022729"/>
    </source>
</evidence>
<dbReference type="Proteomes" id="UP000477849">
    <property type="component" value="Unassembled WGS sequence"/>
</dbReference>
<dbReference type="PROSITE" id="PS51318">
    <property type="entry name" value="TAT"/>
    <property type="match status" value="1"/>
</dbReference>
<feature type="binding site" evidence="6">
    <location>
        <position position="273"/>
    </location>
    <ligand>
        <name>Fe cation</name>
        <dbReference type="ChEBI" id="CHEBI:24875"/>
        <label>2</label>
    </ligand>
</feature>
<dbReference type="GO" id="GO:0003993">
    <property type="term" value="F:acid phosphatase activity"/>
    <property type="evidence" value="ECO:0007669"/>
    <property type="project" value="UniProtKB-UniRule"/>
</dbReference>
<dbReference type="PANTHER" id="PTHR10161">
    <property type="entry name" value="TARTRATE-RESISTANT ACID PHOSPHATASE TYPE 5"/>
    <property type="match status" value="1"/>
</dbReference>
<comment type="caution">
    <text evidence="8">The sequence shown here is derived from an EMBL/GenBank/DDBJ whole genome shotgun (WGS) entry which is preliminary data.</text>
</comment>
<feature type="binding site" evidence="6">
    <location>
        <position position="149"/>
    </location>
    <ligand>
        <name>Fe cation</name>
        <dbReference type="ChEBI" id="CHEBI:24875"/>
        <label>2</label>
    </ligand>
</feature>